<dbReference type="InterPro" id="IPR017850">
    <property type="entry name" value="Alkaline_phosphatase_core_sf"/>
</dbReference>
<dbReference type="Proteomes" id="UP000245080">
    <property type="component" value="Unassembled WGS sequence"/>
</dbReference>
<dbReference type="SUPFAM" id="SSF53649">
    <property type="entry name" value="Alkaline phosphatase-like"/>
    <property type="match status" value="1"/>
</dbReference>
<proteinExistence type="predicted"/>
<protein>
    <submittedName>
        <fullName evidence="1">Alkaline phosphatase family protein</fullName>
    </submittedName>
</protein>
<organism evidence="1 2">
    <name type="scientific">Levilactobacillus bambusae</name>
    <dbReference type="NCBI Taxonomy" id="2024736"/>
    <lineage>
        <taxon>Bacteria</taxon>
        <taxon>Bacillati</taxon>
        <taxon>Bacillota</taxon>
        <taxon>Bacilli</taxon>
        <taxon>Lactobacillales</taxon>
        <taxon>Lactobacillaceae</taxon>
        <taxon>Levilactobacillus</taxon>
    </lineage>
</organism>
<dbReference type="OrthoDB" id="9779418at2"/>
<reference evidence="1 2" key="1">
    <citation type="journal article" date="2018" name="Int. J. Syst. Evol. Microbiol.">
        <title>Lactobacillus bambusae sp. nov., isolated from a traditional fermented Ma-bamboo shoots of Taiwan.</title>
        <authorList>
            <person name="Wang L.-T."/>
        </authorList>
    </citation>
    <scope>NUCLEOTIDE SEQUENCE [LARGE SCALE GENOMIC DNA]</scope>
    <source>
        <strain evidence="1 2">BS-W1</strain>
    </source>
</reference>
<dbReference type="CDD" id="cd16018">
    <property type="entry name" value="Enpp"/>
    <property type="match status" value="1"/>
</dbReference>
<dbReference type="AlphaFoldDB" id="A0A2V1N4J2"/>
<dbReference type="InterPro" id="IPR002591">
    <property type="entry name" value="Phosphodiest/P_Trfase"/>
</dbReference>
<dbReference type="PANTHER" id="PTHR10151">
    <property type="entry name" value="ECTONUCLEOTIDE PYROPHOSPHATASE/PHOSPHODIESTERASE"/>
    <property type="match status" value="1"/>
</dbReference>
<sequence>MKGNQHLIVISVDALAARDLATSRNDLPNINQLIKTGTWVKAIDGIYPSLTYPSHTTIMTGRYPSEHGIVNNTKRQPNRRSPDWFWYQKSIQTKTLYGLAHDVGYSTASFLWPVTAGSEIDYNLAEIFPNRIWTSQTLVSLHGSSSYFLWQMNHKFGHLRNGIHQPELDNFITACAIDTIKTKQPNLTMIHLVGLDSMRHRFGVQSKEANAALQRQDEHVGQIIQAVQSAGLADDTNIVLLGDHDQIDVTKMIRLNVAFRQAGWLRARRDGAVKHDWHVWAKSCDGSTYVYTHQFADIKNLQALITNVPGVAHVYTKQEAVSMGADPDCTFMVEADRGYYFTDEAKGSEIVLSVDDSSIGQPDRYRAVHGYSPDKANYATTMVLNGPAIIPNRQFANADLIDEAPTFARLLGLRLSHTLPGHPLDGVFKP</sequence>
<dbReference type="PANTHER" id="PTHR10151:SF120">
    <property type="entry name" value="BIS(5'-ADENOSYL)-TRIPHOSPHATASE"/>
    <property type="match status" value="1"/>
</dbReference>
<dbReference type="RefSeq" id="WP_109249568.1">
    <property type="nucleotide sequence ID" value="NZ_QCXQ01000001.1"/>
</dbReference>
<dbReference type="EMBL" id="QCXQ01000001">
    <property type="protein sequence ID" value="PWG00855.1"/>
    <property type="molecule type" value="Genomic_DNA"/>
</dbReference>
<evidence type="ECO:0000313" key="1">
    <source>
        <dbReference type="EMBL" id="PWG00855.1"/>
    </source>
</evidence>
<dbReference type="Pfam" id="PF01663">
    <property type="entry name" value="Phosphodiest"/>
    <property type="match status" value="1"/>
</dbReference>
<evidence type="ECO:0000313" key="2">
    <source>
        <dbReference type="Proteomes" id="UP000245080"/>
    </source>
</evidence>
<keyword evidence="2" id="KW-1185">Reference proteome</keyword>
<dbReference type="Gene3D" id="3.40.720.10">
    <property type="entry name" value="Alkaline Phosphatase, subunit A"/>
    <property type="match status" value="1"/>
</dbReference>
<comment type="caution">
    <text evidence="1">The sequence shown here is derived from an EMBL/GenBank/DDBJ whole genome shotgun (WGS) entry which is preliminary data.</text>
</comment>
<dbReference type="GO" id="GO:0016787">
    <property type="term" value="F:hydrolase activity"/>
    <property type="evidence" value="ECO:0007669"/>
    <property type="project" value="UniProtKB-ARBA"/>
</dbReference>
<name>A0A2V1N4J2_9LACO</name>
<gene>
    <name evidence="1" type="ORF">DCM90_01370</name>
</gene>
<accession>A0A2V1N4J2</accession>